<dbReference type="PROSITE" id="PS51186">
    <property type="entry name" value="GNAT"/>
    <property type="match status" value="1"/>
</dbReference>
<dbReference type="RefSeq" id="WP_254759401.1">
    <property type="nucleotide sequence ID" value="NZ_JANCLT010000006.1"/>
</dbReference>
<comment type="caution">
    <text evidence="2">The sequence shown here is derived from an EMBL/GenBank/DDBJ whole genome shotgun (WGS) entry which is preliminary data.</text>
</comment>
<evidence type="ECO:0000313" key="3">
    <source>
        <dbReference type="Proteomes" id="UP001156102"/>
    </source>
</evidence>
<name>A0AA41X5U3_9BACI</name>
<feature type="domain" description="N-acetyltransferase" evidence="1">
    <location>
        <begin position="1"/>
        <end position="137"/>
    </location>
</feature>
<dbReference type="Pfam" id="PF00583">
    <property type="entry name" value="Acetyltransf_1"/>
    <property type="match status" value="1"/>
</dbReference>
<evidence type="ECO:0000259" key="1">
    <source>
        <dbReference type="PROSITE" id="PS51186"/>
    </source>
</evidence>
<dbReference type="SUPFAM" id="SSF55729">
    <property type="entry name" value="Acyl-CoA N-acyltransferases (Nat)"/>
    <property type="match status" value="1"/>
</dbReference>
<keyword evidence="3" id="KW-1185">Reference proteome</keyword>
<dbReference type="EMBL" id="JANCLT010000006">
    <property type="protein sequence ID" value="MCP8969479.1"/>
    <property type="molecule type" value="Genomic_DNA"/>
</dbReference>
<evidence type="ECO:0000313" key="2">
    <source>
        <dbReference type="EMBL" id="MCP8969479.1"/>
    </source>
</evidence>
<dbReference type="InterPro" id="IPR000182">
    <property type="entry name" value="GNAT_dom"/>
</dbReference>
<dbReference type="InterPro" id="IPR016181">
    <property type="entry name" value="Acyl_CoA_acyltransferase"/>
</dbReference>
<dbReference type="GO" id="GO:0016747">
    <property type="term" value="F:acyltransferase activity, transferring groups other than amino-acyl groups"/>
    <property type="evidence" value="ECO:0007669"/>
    <property type="project" value="InterPro"/>
</dbReference>
<sequence>MKMKKMTEQIIQPELYDLLSLAAAADKIPAIYKEYVINKNRGLYAWMENENIVGCIGIELSGAGAAEICHLAVAPSCQRKGIAGNMIRRVCRLYHLQQLTAETDADAVGFYRSCGFAVSSLGEKYPGVERFFCKYIRHKGRRRDEAAD</sequence>
<protein>
    <submittedName>
        <fullName evidence="2">GNAT family N-acetyltransferase</fullName>
    </submittedName>
</protein>
<dbReference type="Gene3D" id="3.40.630.30">
    <property type="match status" value="1"/>
</dbReference>
<proteinExistence type="predicted"/>
<accession>A0AA41X5U3</accession>
<reference evidence="2" key="1">
    <citation type="submission" date="2022-07" db="EMBL/GenBank/DDBJ databases">
        <authorList>
            <person name="Li W.-J."/>
            <person name="Deng Q.-Q."/>
        </authorList>
    </citation>
    <scope>NUCLEOTIDE SEQUENCE</scope>
    <source>
        <strain evidence="2">SYSU M60031</strain>
    </source>
</reference>
<dbReference type="Proteomes" id="UP001156102">
    <property type="component" value="Unassembled WGS sequence"/>
</dbReference>
<gene>
    <name evidence="2" type="ORF">NK662_13165</name>
</gene>
<dbReference type="CDD" id="cd04301">
    <property type="entry name" value="NAT_SF"/>
    <property type="match status" value="1"/>
</dbReference>
<organism evidence="2 3">
    <name type="scientific">Ectobacillus ponti</name>
    <dbReference type="NCBI Taxonomy" id="2961894"/>
    <lineage>
        <taxon>Bacteria</taxon>
        <taxon>Bacillati</taxon>
        <taxon>Bacillota</taxon>
        <taxon>Bacilli</taxon>
        <taxon>Bacillales</taxon>
        <taxon>Bacillaceae</taxon>
        <taxon>Ectobacillus</taxon>
    </lineage>
</organism>
<dbReference type="AlphaFoldDB" id="A0AA41X5U3"/>